<protein>
    <submittedName>
        <fullName evidence="1">AsmA-like C-terminal region</fullName>
    </submittedName>
</protein>
<dbReference type="GO" id="GO:0090313">
    <property type="term" value="P:regulation of protein targeting to membrane"/>
    <property type="evidence" value="ECO:0007669"/>
    <property type="project" value="TreeGrafter"/>
</dbReference>
<proteinExistence type="predicted"/>
<reference evidence="1 2" key="1">
    <citation type="submission" date="2016-11" db="EMBL/GenBank/DDBJ databases">
        <authorList>
            <person name="Jaros S."/>
            <person name="Januszkiewicz K."/>
            <person name="Wedrychowicz H."/>
        </authorList>
    </citation>
    <scope>NUCLEOTIDE SEQUENCE [LARGE SCALE GENOMIC DNA]</scope>
    <source>
        <strain evidence="1 2">DSM 21074</strain>
    </source>
</reference>
<gene>
    <name evidence="1" type="ORF">SAMN02745146_1847</name>
</gene>
<keyword evidence="2" id="KW-1185">Reference proteome</keyword>
<organism evidence="1 2">
    <name type="scientific">Hymenobacter daecheongensis DSM 21074</name>
    <dbReference type="NCBI Taxonomy" id="1121955"/>
    <lineage>
        <taxon>Bacteria</taxon>
        <taxon>Pseudomonadati</taxon>
        <taxon>Bacteroidota</taxon>
        <taxon>Cytophagia</taxon>
        <taxon>Cytophagales</taxon>
        <taxon>Hymenobacteraceae</taxon>
        <taxon>Hymenobacter</taxon>
    </lineage>
</organism>
<sequence>MLRRLLLAGFLLLLLVSGLALWLLGSDYGRRHLEQRIRQRLTHDSELVLAPFEVHLSLWQDFPHLTASLHHLSLLDTAYRQRVPVLSVGRADARLALAGLLRGRVQISRLTIREVEFREQVDAHGRSWGLHGKKRGPRRGAPTPPDLTLDSLIVRNFRFRSRNEYARSAFGASVRVARLAVRLRGGVLQATGTLAGALDYLRNPGGTLFEREPVWAGVRYQYAFRARQGTIYRTRATLNGDTIRIRGTHTAGPGQPGTLLNLAFAGTQPLTEVLRAALPQAVQPYLAGAKSPSKAHIRYTIRGLSGPTVSPHNVLTFGLRGARLIWPDPARRITHWDLLGTYDNGPGRSPQTTSLTLNHCRITSSAGRLDATLLLLDFTRPFVNARVRGRTELGQLAALVSPGVWRARRGTAELDVRLRGLLPPAPGRRMARRPQKKLSVRGTVTLRDASFVIPDRGADMAELNVRVGLRDSVWRLSNASGVLDQMRFRASATTVNLFDYLTDQHPTTRISGDFAVEDLRVARLRELLRPIARPKLPLDAPRRPRPVPASVANLGSNLIPKGMQLNVHLRCRRLLLPTDTLTDLAVRVRHDGRNVQLTHLAGALWGGRVRGTATWPTDTANRVATINFQLGVHFDTINYRRFLGRISRPAQRSAKAPAAPALRELLLAANGHLTCDVTTVQLPDGEDLRNLRLELTKTGSTVQLPMLRFATTRGGTGFATASARVADNRLVAAEASLDLRYHTLDVQKLLQLLASFNPTTAKDDEDEAPPARADSTAVASALPLDRAARRAARAARRAQLNGLPARKPDGTIISNGILTAVLRVQADNVRYAALTGRQFRLVSHLSKGEARLDDCSLDAFEGRLTLRGRMITNAGRQHHPLYVQLQLQDIQLPLLFGAATSMGLNVLGANNVRGTLRCAADVRTDLDATFLPVFDETLGYLKTDIRGLELLDVEALAQALKFMKAERTGHLFFEPVSSEFILNRGQLLIPDLDLNSNLSNLQVSGRYFLDGRADLYVGLNPMQALFGNNDKRIERIRNNQLVRRASRLTYLGLSRPAPGVKYKVRPFQRDEQRRQQIELRQQYRRLLFTQRLDTTVKW</sequence>
<dbReference type="InterPro" id="IPR052894">
    <property type="entry name" value="AsmA-related"/>
</dbReference>
<dbReference type="Proteomes" id="UP000184418">
    <property type="component" value="Unassembled WGS sequence"/>
</dbReference>
<dbReference type="PANTHER" id="PTHR30441:SF4">
    <property type="entry name" value="PROTEIN ASMA"/>
    <property type="match status" value="1"/>
</dbReference>
<evidence type="ECO:0000313" key="1">
    <source>
        <dbReference type="EMBL" id="SHI89910.1"/>
    </source>
</evidence>
<dbReference type="EMBL" id="FQYN01000003">
    <property type="protein sequence ID" value="SHI89910.1"/>
    <property type="molecule type" value="Genomic_DNA"/>
</dbReference>
<dbReference type="STRING" id="1121955.SAMN02745146_1847"/>
<accession>A0A1M6EWU9</accession>
<name>A0A1M6EWU9_9BACT</name>
<dbReference type="GO" id="GO:0005886">
    <property type="term" value="C:plasma membrane"/>
    <property type="evidence" value="ECO:0007669"/>
    <property type="project" value="TreeGrafter"/>
</dbReference>
<dbReference type="AlphaFoldDB" id="A0A1M6EWU9"/>
<dbReference type="PANTHER" id="PTHR30441">
    <property type="entry name" value="DUF748 DOMAIN-CONTAINING PROTEIN"/>
    <property type="match status" value="1"/>
</dbReference>
<evidence type="ECO:0000313" key="2">
    <source>
        <dbReference type="Proteomes" id="UP000184418"/>
    </source>
</evidence>